<feature type="region of interest" description="Disordered" evidence="10">
    <location>
        <begin position="681"/>
        <end position="764"/>
    </location>
</feature>
<evidence type="ECO:0000256" key="3">
    <source>
        <dbReference type="ARBA" id="ARBA00022692"/>
    </source>
</evidence>
<dbReference type="PRINTS" id="PR01084">
    <property type="entry name" value="NAHEXCHNGR"/>
</dbReference>
<gene>
    <name evidence="13" type="ORF">EmuJ_001138300</name>
</gene>
<keyword evidence="3 9" id="KW-0812">Transmembrane</keyword>
<keyword evidence="8 9" id="KW-0739">Sodium transport</keyword>
<feature type="transmembrane region" description="Helical" evidence="11">
    <location>
        <begin position="81"/>
        <end position="100"/>
    </location>
</feature>
<feature type="transmembrane region" description="Helical" evidence="11">
    <location>
        <begin position="369"/>
        <end position="395"/>
    </location>
</feature>
<feature type="transmembrane region" description="Helical" evidence="11">
    <location>
        <begin position="212"/>
        <end position="234"/>
    </location>
</feature>
<dbReference type="GO" id="GO:0051453">
    <property type="term" value="P:regulation of intracellular pH"/>
    <property type="evidence" value="ECO:0007669"/>
    <property type="project" value="TreeGrafter"/>
</dbReference>
<evidence type="ECO:0000256" key="1">
    <source>
        <dbReference type="ARBA" id="ARBA00004141"/>
    </source>
</evidence>
<proteinExistence type="inferred from homology"/>
<dbReference type="InterPro" id="IPR006153">
    <property type="entry name" value="Cation/H_exchanger_TM"/>
</dbReference>
<feature type="transmembrane region" description="Helical" evidence="11">
    <location>
        <begin position="145"/>
        <end position="164"/>
    </location>
</feature>
<dbReference type="EMBL" id="LN902848">
    <property type="protein sequence ID" value="CDS43611.1"/>
    <property type="molecule type" value="Genomic_DNA"/>
</dbReference>
<evidence type="ECO:0000256" key="4">
    <source>
        <dbReference type="ARBA" id="ARBA00022989"/>
    </source>
</evidence>
<dbReference type="eggNOG" id="KOG1966">
    <property type="taxonomic scope" value="Eukaryota"/>
</dbReference>
<sequence length="764" mass="84651">MGVRHGAFGPCLPLLILYPVLLTAQNENDTAEDPIEGGVKLAAWHISEFSIYFSVILTLLGITLFKMYYPKVPYVPDYIPQSLLLIVIGVIFGAILNAITHQGLENTLWKLSPDMFFHFLLPPIVLDAAYSLYNRTFLDYLGSILIYAVVGTVLNFLIIGPLMYGLDVAGAMGSKSVDITFNAYLLFASLIVAVDPVAVLAIFQDIGVEPGLYYMVFGESLLNDAVTVVLYRIMSEFVGVTNVDGAQIGLGIGSFFTISFGGLIVGVIIGLITSLFTRWTGHFGCFLIMLMAYFSYIFGETVGWSGIISMIGCGLVQADYAFHNISSSALTSVRLVIKEIAEVSEAFIFFLIGVQLFSAEIEWNTGFCLWGMVVCLIARAIAVLLLTFIINWINVNNLRVTFKQQAILIYGGLRGAVAFSLGLLVENQELGPNGVHVRKTIVTGTLFIILFTVGLMGLTMKPLVKLFHIKLAGKEELSLFGDLNGNVLDHVLAGVEAMIGSNGRNRIRVFFTRLDDRFTRRWLQRNPETHDERIVRTYENIALKLHYATIKPSKSSSYLQGLPETIRQKHMLESGDSTLHLPSLAVSLSDSRLLEYFTSGQNQDSSTNLNAQSQESIEDLHGHKVTFDNTVDLDNAEAFVGPQWRRKSGVIDKGGEGNFEKEFFSVLRSKARASRILRLRKHKAKTSDGRSEDGYDEDSELERRRAQQTAENTAKNRLATQPGRVNTTSTSLASTRDEDQLPPRDYPYGPGKDITPKFRIGDDD</sequence>
<evidence type="ECO:0000256" key="5">
    <source>
        <dbReference type="ARBA" id="ARBA00023053"/>
    </source>
</evidence>
<dbReference type="NCBIfam" id="TIGR00840">
    <property type="entry name" value="b_cpa1"/>
    <property type="match status" value="1"/>
</dbReference>
<feature type="compositionally biased region" description="Polar residues" evidence="10">
    <location>
        <begin position="707"/>
        <end position="734"/>
    </location>
</feature>
<organism evidence="13 14">
    <name type="scientific">Echinococcus multilocularis</name>
    <name type="common">Fox tapeworm</name>
    <dbReference type="NCBI Taxonomy" id="6211"/>
    <lineage>
        <taxon>Eukaryota</taxon>
        <taxon>Metazoa</taxon>
        <taxon>Spiralia</taxon>
        <taxon>Lophotrochozoa</taxon>
        <taxon>Platyhelminthes</taxon>
        <taxon>Cestoda</taxon>
        <taxon>Eucestoda</taxon>
        <taxon>Cyclophyllidea</taxon>
        <taxon>Taeniidae</taxon>
        <taxon>Echinococcus</taxon>
    </lineage>
</organism>
<dbReference type="OrthoDB" id="196264at2759"/>
<feature type="compositionally biased region" description="Basic and acidic residues" evidence="10">
    <location>
        <begin position="754"/>
        <end position="764"/>
    </location>
</feature>
<keyword evidence="14" id="KW-1185">Reference proteome</keyword>
<dbReference type="Pfam" id="PF00999">
    <property type="entry name" value="Na_H_Exchanger"/>
    <property type="match status" value="1"/>
</dbReference>
<evidence type="ECO:0000256" key="10">
    <source>
        <dbReference type="SAM" id="MobiDB-lite"/>
    </source>
</evidence>
<evidence type="ECO:0000256" key="8">
    <source>
        <dbReference type="ARBA" id="ARBA00023201"/>
    </source>
</evidence>
<keyword evidence="6 9" id="KW-0406">Ion transport</keyword>
<feature type="transmembrane region" description="Helical" evidence="11">
    <location>
        <begin position="445"/>
        <end position="464"/>
    </location>
</feature>
<keyword evidence="5" id="KW-0915">Sodium</keyword>
<dbReference type="GO" id="GO:0015385">
    <property type="term" value="F:sodium:proton antiporter activity"/>
    <property type="evidence" value="ECO:0007669"/>
    <property type="project" value="InterPro"/>
</dbReference>
<dbReference type="InterPro" id="IPR018422">
    <property type="entry name" value="Cation/H_exchanger_CPA1"/>
</dbReference>
<feature type="transmembrane region" description="Helical" evidence="11">
    <location>
        <begin position="246"/>
        <end position="272"/>
    </location>
</feature>
<dbReference type="STRING" id="6211.A0A068YFQ4"/>
<evidence type="ECO:0000313" key="14">
    <source>
        <dbReference type="Proteomes" id="UP000017246"/>
    </source>
</evidence>
<dbReference type="GO" id="GO:0015386">
    <property type="term" value="F:potassium:proton antiporter activity"/>
    <property type="evidence" value="ECO:0007669"/>
    <property type="project" value="TreeGrafter"/>
</dbReference>
<evidence type="ECO:0000256" key="2">
    <source>
        <dbReference type="ARBA" id="ARBA00022448"/>
    </source>
</evidence>
<keyword evidence="7 11" id="KW-0472">Membrane</keyword>
<feature type="transmembrane region" description="Helical" evidence="11">
    <location>
        <begin position="279"/>
        <end position="298"/>
    </location>
</feature>
<evidence type="ECO:0000256" key="7">
    <source>
        <dbReference type="ARBA" id="ARBA00023136"/>
    </source>
</evidence>
<dbReference type="PANTHER" id="PTHR10110:SF126">
    <property type="entry name" value="NA(+)_H(+) EXCHANGER PROTEIN 7"/>
    <property type="match status" value="1"/>
</dbReference>
<feature type="domain" description="Cation/H+ exchanger transmembrane" evidence="12">
    <location>
        <begin position="73"/>
        <end position="465"/>
    </location>
</feature>
<feature type="transmembrane region" description="Helical" evidence="11">
    <location>
        <begin position="49"/>
        <end position="69"/>
    </location>
</feature>
<keyword evidence="9" id="KW-0050">Antiport</keyword>
<name>A0A068YFQ4_ECHMU</name>
<evidence type="ECO:0000256" key="6">
    <source>
        <dbReference type="ARBA" id="ARBA00023065"/>
    </source>
</evidence>
<dbReference type="OMA" id="ERYTYNT"/>
<reference evidence="13" key="2">
    <citation type="submission" date="2015-11" db="EMBL/GenBank/DDBJ databases">
        <authorList>
            <person name="Zhang Y."/>
            <person name="Guo Z."/>
        </authorList>
    </citation>
    <scope>NUCLEOTIDE SEQUENCE</scope>
</reference>
<evidence type="ECO:0000313" key="13">
    <source>
        <dbReference type="EMBL" id="CDS43611.1"/>
    </source>
</evidence>
<dbReference type="AlphaFoldDB" id="A0A068YFQ4"/>
<dbReference type="GO" id="GO:0005886">
    <property type="term" value="C:plasma membrane"/>
    <property type="evidence" value="ECO:0007669"/>
    <property type="project" value="TreeGrafter"/>
</dbReference>
<evidence type="ECO:0000256" key="11">
    <source>
        <dbReference type="SAM" id="Phobius"/>
    </source>
</evidence>
<evidence type="ECO:0000256" key="9">
    <source>
        <dbReference type="RuleBase" id="RU003722"/>
    </source>
</evidence>
<comment type="similarity">
    <text evidence="9">Belongs to the monovalent cation:proton antiporter 1 (CPA1) transporter (TC 2.A.36) family.</text>
</comment>
<feature type="transmembrane region" description="Helical" evidence="11">
    <location>
        <begin position="184"/>
        <end position="203"/>
    </location>
</feature>
<feature type="transmembrane region" description="Helical" evidence="11">
    <location>
        <begin position="407"/>
        <end position="425"/>
    </location>
</feature>
<dbReference type="GO" id="GO:0098719">
    <property type="term" value="P:sodium ion import across plasma membrane"/>
    <property type="evidence" value="ECO:0007669"/>
    <property type="project" value="TreeGrafter"/>
</dbReference>
<feature type="transmembrane region" description="Helical" evidence="11">
    <location>
        <begin position="115"/>
        <end position="133"/>
    </location>
</feature>
<dbReference type="Gene3D" id="6.10.140.1330">
    <property type="match status" value="1"/>
</dbReference>
<accession>A0A068YFQ4</accession>
<comment type="subcellular location">
    <subcellularLocation>
        <location evidence="1">Membrane</location>
        <topology evidence="1">Multi-pass membrane protein</topology>
    </subcellularLocation>
</comment>
<reference evidence="13" key="1">
    <citation type="journal article" date="2013" name="Nature">
        <title>The genomes of four tapeworm species reveal adaptations to parasitism.</title>
        <authorList>
            <person name="Tsai I.J."/>
            <person name="Zarowiecki M."/>
            <person name="Holroyd N."/>
            <person name="Garciarrubio A."/>
            <person name="Sanchez-Flores A."/>
            <person name="Brooks K.L."/>
            <person name="Tracey A."/>
            <person name="Bobes R.J."/>
            <person name="Fragoso G."/>
            <person name="Sciutto E."/>
            <person name="Aslett M."/>
            <person name="Beasley H."/>
            <person name="Bennett H.M."/>
            <person name="Cai J."/>
            <person name="Camicia F."/>
            <person name="Clark R."/>
            <person name="Cucher M."/>
            <person name="De Silva N."/>
            <person name="Day T.A."/>
            <person name="Deplazes P."/>
            <person name="Estrada K."/>
            <person name="Fernandez C."/>
            <person name="Holland P.W."/>
            <person name="Hou J."/>
            <person name="Hu S."/>
            <person name="Huckvale T."/>
            <person name="Hung S.S."/>
            <person name="Kamenetzky L."/>
            <person name="Keane J.A."/>
            <person name="Kiss F."/>
            <person name="Koziol U."/>
            <person name="Lambert O."/>
            <person name="Liu K."/>
            <person name="Luo X."/>
            <person name="Luo Y."/>
            <person name="Macchiaroli N."/>
            <person name="Nichol S."/>
            <person name="Paps J."/>
            <person name="Parkinson J."/>
            <person name="Pouchkina-Stantcheva N."/>
            <person name="Riddiford N."/>
            <person name="Rosenzvit M."/>
            <person name="Salinas G."/>
            <person name="Wasmuth J.D."/>
            <person name="Zamanian M."/>
            <person name="Zheng Y."/>
            <person name="Cai X."/>
            <person name="Soberon X."/>
            <person name="Olson P.D."/>
            <person name="Laclette J.P."/>
            <person name="Brehm K."/>
            <person name="Berriman M."/>
            <person name="Garciarrubio A."/>
            <person name="Bobes R.J."/>
            <person name="Fragoso G."/>
            <person name="Sanchez-Flores A."/>
            <person name="Estrada K."/>
            <person name="Cevallos M.A."/>
            <person name="Morett E."/>
            <person name="Gonzalez V."/>
            <person name="Portillo T."/>
            <person name="Ochoa-Leyva A."/>
            <person name="Jose M.V."/>
            <person name="Sciutto E."/>
            <person name="Landa A."/>
            <person name="Jimenez L."/>
            <person name="Valdes V."/>
            <person name="Carrero J.C."/>
            <person name="Larralde C."/>
            <person name="Morales-Montor J."/>
            <person name="Limon-Lason J."/>
            <person name="Soberon X."/>
            <person name="Laclette J.P."/>
        </authorList>
    </citation>
    <scope>NUCLEOTIDE SEQUENCE [LARGE SCALE GENOMIC DNA]</scope>
</reference>
<dbReference type="Proteomes" id="UP000017246">
    <property type="component" value="Unassembled WGS sequence"/>
</dbReference>
<evidence type="ECO:0000259" key="12">
    <source>
        <dbReference type="Pfam" id="PF00999"/>
    </source>
</evidence>
<dbReference type="PANTHER" id="PTHR10110">
    <property type="entry name" value="SODIUM/HYDROGEN EXCHANGER"/>
    <property type="match status" value="1"/>
</dbReference>
<protein>
    <recommendedName>
        <fullName evidence="9">Sodium/hydrogen exchanger</fullName>
    </recommendedName>
</protein>
<keyword evidence="4 11" id="KW-1133">Transmembrane helix</keyword>
<keyword evidence="2 9" id="KW-0813">Transport</keyword>
<dbReference type="InterPro" id="IPR004709">
    <property type="entry name" value="NaH_exchanger"/>
</dbReference>